<keyword evidence="3" id="KW-1185">Reference proteome</keyword>
<dbReference type="EMBL" id="BGPR01010906">
    <property type="protein sequence ID" value="GBN48662.1"/>
    <property type="molecule type" value="Genomic_DNA"/>
</dbReference>
<reference evidence="2 3" key="1">
    <citation type="journal article" date="2019" name="Sci. Rep.">
        <title>Orb-weaving spider Araneus ventricosus genome elucidates the spidroin gene catalogue.</title>
        <authorList>
            <person name="Kono N."/>
            <person name="Nakamura H."/>
            <person name="Ohtoshi R."/>
            <person name="Moran D.A.P."/>
            <person name="Shinohara A."/>
            <person name="Yoshida Y."/>
            <person name="Fujiwara M."/>
            <person name="Mori M."/>
            <person name="Tomita M."/>
            <person name="Arakawa K."/>
        </authorList>
    </citation>
    <scope>NUCLEOTIDE SEQUENCE [LARGE SCALE GENOMIC DNA]</scope>
</reference>
<evidence type="ECO:0000313" key="2">
    <source>
        <dbReference type="EMBL" id="GBN48662.1"/>
    </source>
</evidence>
<organism evidence="2 3">
    <name type="scientific">Araneus ventricosus</name>
    <name type="common">Orbweaver spider</name>
    <name type="synonym">Epeira ventricosa</name>
    <dbReference type="NCBI Taxonomy" id="182803"/>
    <lineage>
        <taxon>Eukaryota</taxon>
        <taxon>Metazoa</taxon>
        <taxon>Ecdysozoa</taxon>
        <taxon>Arthropoda</taxon>
        <taxon>Chelicerata</taxon>
        <taxon>Arachnida</taxon>
        <taxon>Araneae</taxon>
        <taxon>Araneomorphae</taxon>
        <taxon>Entelegynae</taxon>
        <taxon>Araneoidea</taxon>
        <taxon>Araneidae</taxon>
        <taxon>Araneus</taxon>
    </lineage>
</organism>
<comment type="caution">
    <text evidence="2">The sequence shown here is derived from an EMBL/GenBank/DDBJ whole genome shotgun (WGS) entry which is preliminary data.</text>
</comment>
<evidence type="ECO:0000256" key="1">
    <source>
        <dbReference type="SAM" id="Phobius"/>
    </source>
</evidence>
<sequence length="93" mass="9846">MSSVKYLTNSDRCPSLSQRLCSIKRPGFIQLHLISRISIQLSIPLVQANQSSKMKLFAYIVASAMALLLLMAPAMADDTTAAGGSTPAGSTTS</sequence>
<name>A0A4Y2PC39_ARAVE</name>
<evidence type="ECO:0000313" key="3">
    <source>
        <dbReference type="Proteomes" id="UP000499080"/>
    </source>
</evidence>
<accession>A0A4Y2PC39</accession>
<keyword evidence="1" id="KW-1133">Transmembrane helix</keyword>
<proteinExistence type="predicted"/>
<dbReference type="Proteomes" id="UP000499080">
    <property type="component" value="Unassembled WGS sequence"/>
</dbReference>
<dbReference type="AlphaFoldDB" id="A0A4Y2PC39"/>
<keyword evidence="1" id="KW-0812">Transmembrane</keyword>
<gene>
    <name evidence="2" type="ORF">AVEN_184781_1</name>
</gene>
<keyword evidence="1" id="KW-0472">Membrane</keyword>
<feature type="transmembrane region" description="Helical" evidence="1">
    <location>
        <begin position="56"/>
        <end position="76"/>
    </location>
</feature>
<protein>
    <submittedName>
        <fullName evidence="2">Uncharacterized protein</fullName>
    </submittedName>
</protein>